<protein>
    <submittedName>
        <fullName evidence="2">Uncharacterized protein</fullName>
    </submittedName>
</protein>
<gene>
    <name evidence="2" type="ORF">AVDCRST_MAG34-2986</name>
</gene>
<evidence type="ECO:0000256" key="1">
    <source>
        <dbReference type="SAM" id="Phobius"/>
    </source>
</evidence>
<evidence type="ECO:0000313" key="2">
    <source>
        <dbReference type="EMBL" id="CAA9366452.1"/>
    </source>
</evidence>
<keyword evidence="1" id="KW-0812">Transmembrane</keyword>
<name>A0A6J4MR35_9ACTN</name>
<accession>A0A6J4MR35</accession>
<organism evidence="2">
    <name type="scientific">uncultured Nocardioidaceae bacterium</name>
    <dbReference type="NCBI Taxonomy" id="253824"/>
    <lineage>
        <taxon>Bacteria</taxon>
        <taxon>Bacillati</taxon>
        <taxon>Actinomycetota</taxon>
        <taxon>Actinomycetes</taxon>
        <taxon>Propionibacteriales</taxon>
        <taxon>Nocardioidaceae</taxon>
        <taxon>environmental samples</taxon>
    </lineage>
</organism>
<keyword evidence="1" id="KW-1133">Transmembrane helix</keyword>
<sequence>MVVTLYTRLWILVWLPTLTAIVVAGMFLVSTLDVVASVFLGAGIGTLASLFEWPHRPPHVSAGRRATTWAVFAGTAAGAIAVLAPVLGNLLWSCLAMVGATSPLVIGCAVRVLRRPPPTKMTDRELCRTWRSTTAALRAHPSTEQAIALAARRERLLDEMESRNPPGLKAWLDTGSCADDALEEFFIREGGSRN</sequence>
<keyword evidence="1" id="KW-0472">Membrane</keyword>
<proteinExistence type="predicted"/>
<reference evidence="2" key="1">
    <citation type="submission" date="2020-02" db="EMBL/GenBank/DDBJ databases">
        <authorList>
            <person name="Meier V. D."/>
        </authorList>
    </citation>
    <scope>NUCLEOTIDE SEQUENCE</scope>
    <source>
        <strain evidence="2">AVDCRST_MAG34</strain>
    </source>
</reference>
<dbReference type="EMBL" id="CADCUI010000083">
    <property type="protein sequence ID" value="CAA9366452.1"/>
    <property type="molecule type" value="Genomic_DNA"/>
</dbReference>
<feature type="transmembrane region" description="Helical" evidence="1">
    <location>
        <begin position="9"/>
        <end position="28"/>
    </location>
</feature>
<feature type="transmembrane region" description="Helical" evidence="1">
    <location>
        <begin position="66"/>
        <end position="84"/>
    </location>
</feature>
<feature type="transmembrane region" description="Helical" evidence="1">
    <location>
        <begin position="90"/>
        <end position="113"/>
    </location>
</feature>
<dbReference type="AlphaFoldDB" id="A0A6J4MR35"/>
<feature type="transmembrane region" description="Helical" evidence="1">
    <location>
        <begin position="34"/>
        <end position="54"/>
    </location>
</feature>